<accession>A0A5N7BWE1</accession>
<name>A0A5N7BWE1_PETAA</name>
<reference evidence="1" key="1">
    <citation type="submission" date="2019-04" db="EMBL/GenBank/DDBJ databases">
        <title>Friends and foes A comparative genomics studyof 23 Aspergillus species from section Flavi.</title>
        <authorList>
            <consortium name="DOE Joint Genome Institute"/>
            <person name="Kjaerbolling I."/>
            <person name="Vesth T."/>
            <person name="Frisvad J.C."/>
            <person name="Nybo J.L."/>
            <person name="Theobald S."/>
            <person name="Kildgaard S."/>
            <person name="Isbrandt T."/>
            <person name="Kuo A."/>
            <person name="Sato A."/>
            <person name="Lyhne E.K."/>
            <person name="Kogle M.E."/>
            <person name="Wiebenga A."/>
            <person name="Kun R.S."/>
            <person name="Lubbers R.J."/>
            <person name="Makela M.R."/>
            <person name="Barry K."/>
            <person name="Chovatia M."/>
            <person name="Clum A."/>
            <person name="Daum C."/>
            <person name="Haridas S."/>
            <person name="He G."/>
            <person name="LaButti K."/>
            <person name="Lipzen A."/>
            <person name="Mondo S."/>
            <person name="Riley R."/>
            <person name="Salamov A."/>
            <person name="Simmons B.A."/>
            <person name="Magnuson J.K."/>
            <person name="Henrissat B."/>
            <person name="Mortensen U.H."/>
            <person name="Larsen T.O."/>
            <person name="Devries R.P."/>
            <person name="Grigoriev I.V."/>
            <person name="Machida M."/>
            <person name="Baker S.E."/>
            <person name="Andersen M.R."/>
        </authorList>
    </citation>
    <scope>NUCLEOTIDE SEQUENCE [LARGE SCALE GENOMIC DNA]</scope>
    <source>
        <strain evidence="1">IBT 14317</strain>
    </source>
</reference>
<dbReference type="OrthoDB" id="425534at2759"/>
<sequence>MEPWLRSARLSPIPLDYTNEASNATLGLGLRRNRAANSRSRGSVFLNFGGPGDNGKEGLAASTGSYYDLIVVTRWYAGAGNIIRFSWYATEEERSAAATYPSLSGNASDVALGTNNVTSRVFANICYATQNRTGQFMISAFTARDHMLILDAPGEDGLLRYWGLSSVLGATLASMFPERIDKIVLDVVANPHEFYQKRDLQMLADMDKVFTGFCSECVATPDRCPLARNRTASKLEALYQFVENVKYYPIVLPIAGTPTLLD</sequence>
<dbReference type="Proteomes" id="UP000326877">
    <property type="component" value="Unassembled WGS sequence"/>
</dbReference>
<evidence type="ECO:0000313" key="1">
    <source>
        <dbReference type="EMBL" id="KAE8385908.1"/>
    </source>
</evidence>
<dbReference type="EMBL" id="ML735323">
    <property type="protein sequence ID" value="KAE8385908.1"/>
    <property type="molecule type" value="Genomic_DNA"/>
</dbReference>
<dbReference type="AlphaFoldDB" id="A0A5N7BWE1"/>
<gene>
    <name evidence="1" type="ORF">BDV23DRAFT_187812</name>
</gene>
<proteinExistence type="predicted"/>
<evidence type="ECO:0008006" key="2">
    <source>
        <dbReference type="Google" id="ProtNLM"/>
    </source>
</evidence>
<organism evidence="1">
    <name type="scientific">Petromyces alliaceus</name>
    <name type="common">Aspergillus alliaceus</name>
    <dbReference type="NCBI Taxonomy" id="209559"/>
    <lineage>
        <taxon>Eukaryota</taxon>
        <taxon>Fungi</taxon>
        <taxon>Dikarya</taxon>
        <taxon>Ascomycota</taxon>
        <taxon>Pezizomycotina</taxon>
        <taxon>Eurotiomycetes</taxon>
        <taxon>Eurotiomycetidae</taxon>
        <taxon>Eurotiales</taxon>
        <taxon>Aspergillaceae</taxon>
        <taxon>Aspergillus</taxon>
        <taxon>Aspergillus subgen. Circumdati</taxon>
    </lineage>
</organism>
<protein>
    <recommendedName>
        <fullName evidence="2">Alpha/Beta hydrolase protein</fullName>
    </recommendedName>
</protein>